<dbReference type="RefSeq" id="XP_066668505.1">
    <property type="nucleotide sequence ID" value="XM_066813163.1"/>
</dbReference>
<dbReference type="EMBL" id="JAQQWN010000006">
    <property type="protein sequence ID" value="KAK8081030.1"/>
    <property type="molecule type" value="Genomic_DNA"/>
</dbReference>
<evidence type="ECO:0008006" key="3">
    <source>
        <dbReference type="Google" id="ProtNLM"/>
    </source>
</evidence>
<reference evidence="1 2" key="1">
    <citation type="submission" date="2023-01" db="EMBL/GenBank/DDBJ databases">
        <title>Analysis of 21 Apiospora genomes using comparative genomics revels a genus with tremendous synthesis potential of carbohydrate active enzymes and secondary metabolites.</title>
        <authorList>
            <person name="Sorensen T."/>
        </authorList>
    </citation>
    <scope>NUCLEOTIDE SEQUENCE [LARGE SCALE GENOMIC DNA]</scope>
    <source>
        <strain evidence="1 2">CBS 114990</strain>
    </source>
</reference>
<name>A0ABR1WC00_9PEZI</name>
<organism evidence="1 2">
    <name type="scientific">Apiospora hydei</name>
    <dbReference type="NCBI Taxonomy" id="1337664"/>
    <lineage>
        <taxon>Eukaryota</taxon>
        <taxon>Fungi</taxon>
        <taxon>Dikarya</taxon>
        <taxon>Ascomycota</taxon>
        <taxon>Pezizomycotina</taxon>
        <taxon>Sordariomycetes</taxon>
        <taxon>Xylariomycetidae</taxon>
        <taxon>Amphisphaeriales</taxon>
        <taxon>Apiosporaceae</taxon>
        <taxon>Apiospora</taxon>
    </lineage>
</organism>
<protein>
    <recommendedName>
        <fullName evidence="3">Cytochrome b5 heme-binding domain-containing protein</fullName>
    </recommendedName>
</protein>
<comment type="caution">
    <text evidence="1">The sequence shown here is derived from an EMBL/GenBank/DDBJ whole genome shotgun (WGS) entry which is preliminary data.</text>
</comment>
<evidence type="ECO:0000313" key="1">
    <source>
        <dbReference type="EMBL" id="KAK8081030.1"/>
    </source>
</evidence>
<dbReference type="Proteomes" id="UP001433268">
    <property type="component" value="Unassembled WGS sequence"/>
</dbReference>
<dbReference type="SUPFAM" id="SSF55856">
    <property type="entry name" value="Cytochrome b5-like heme/steroid binding domain"/>
    <property type="match status" value="2"/>
</dbReference>
<proteinExistence type="predicted"/>
<evidence type="ECO:0000313" key="2">
    <source>
        <dbReference type="Proteomes" id="UP001433268"/>
    </source>
</evidence>
<gene>
    <name evidence="1" type="ORF">PG997_008848</name>
</gene>
<accession>A0ABR1WC00</accession>
<dbReference type="InterPro" id="IPR036400">
    <property type="entry name" value="Cyt_B5-like_heme/steroid_sf"/>
</dbReference>
<sequence length="212" mass="23454">MHPGGLASLKEWAGKEASAVFVKWHDKDMLRKSPYDALRIGRMVSEIPANQLQAHHLVLDKWVYDITAPAEGDPSGLFRDLQDVGGRDATDLLEDEHTSDAGRAALATLKADHQSRIVHRVQDANAAQVMYDELALHDDPEGKGGLDRDWGQCLGPMMLQPDWYPRKIERKLAGKVLGQGAKEDEKWFLGSYPHLLVAKLDLAGLTNMSLGP</sequence>
<keyword evidence="2" id="KW-1185">Reference proteome</keyword>
<dbReference type="GeneID" id="92046223"/>